<gene>
    <name evidence="2" type="ORF">FC699_35755</name>
</gene>
<keyword evidence="2" id="KW-0808">Transferase</keyword>
<evidence type="ECO:0000259" key="1">
    <source>
        <dbReference type="PROSITE" id="PS50011"/>
    </source>
</evidence>
<evidence type="ECO:0000313" key="2">
    <source>
        <dbReference type="EMBL" id="TKI79648.1"/>
    </source>
</evidence>
<dbReference type="GO" id="GO:0004672">
    <property type="term" value="F:protein kinase activity"/>
    <property type="evidence" value="ECO:0007669"/>
    <property type="project" value="InterPro"/>
</dbReference>
<dbReference type="InterPro" id="IPR011009">
    <property type="entry name" value="Kinase-like_dom_sf"/>
</dbReference>
<feature type="non-terminal residue" evidence="2">
    <location>
        <position position="1"/>
    </location>
</feature>
<protein>
    <submittedName>
        <fullName evidence="2">Protein kinase</fullName>
    </submittedName>
</protein>
<name>A0A4U2ZXK3_9BACI</name>
<keyword evidence="2" id="KW-0418">Kinase</keyword>
<dbReference type="Gene3D" id="3.90.1200.10">
    <property type="match status" value="1"/>
</dbReference>
<dbReference type="SUPFAM" id="SSF56112">
    <property type="entry name" value="Protein kinase-like (PK-like)"/>
    <property type="match status" value="1"/>
</dbReference>
<dbReference type="InterPro" id="IPR000719">
    <property type="entry name" value="Prot_kinase_dom"/>
</dbReference>
<accession>A0A4U2ZXK3</accession>
<reference evidence="2 3" key="1">
    <citation type="journal article" date="2019" name="Environ. Microbiol.">
        <title>An active ?-lactamase is a part of an orchestrated cell wall stress resistance network of Bacillus subtilis and related rhizosphere species.</title>
        <authorList>
            <person name="Bucher T."/>
            <person name="Keren-Paz A."/>
            <person name="Hausser J."/>
            <person name="Olender T."/>
            <person name="Cytryn E."/>
            <person name="Kolodkin-Gal I."/>
        </authorList>
    </citation>
    <scope>NUCLEOTIDE SEQUENCE [LARGE SCALE GENOMIC DNA]</scope>
    <source>
        <strain evidence="2 3">I5</strain>
    </source>
</reference>
<comment type="caution">
    <text evidence="2">The sequence shown here is derived from an EMBL/GenBank/DDBJ whole genome shotgun (WGS) entry which is preliminary data.</text>
</comment>
<organism evidence="2 3">
    <name type="scientific">Bacillus wiedmannii</name>
    <dbReference type="NCBI Taxonomy" id="1890302"/>
    <lineage>
        <taxon>Bacteria</taxon>
        <taxon>Bacillati</taxon>
        <taxon>Bacillota</taxon>
        <taxon>Bacilli</taxon>
        <taxon>Bacillales</taxon>
        <taxon>Bacillaceae</taxon>
        <taxon>Bacillus</taxon>
        <taxon>Bacillus cereus group</taxon>
    </lineage>
</organism>
<feature type="non-terminal residue" evidence="2">
    <location>
        <position position="84"/>
    </location>
</feature>
<dbReference type="Proteomes" id="UP000305222">
    <property type="component" value="Unassembled WGS sequence"/>
</dbReference>
<dbReference type="GO" id="GO:0005524">
    <property type="term" value="F:ATP binding"/>
    <property type="evidence" value="ECO:0007669"/>
    <property type="project" value="InterPro"/>
</dbReference>
<dbReference type="InterPro" id="IPR002575">
    <property type="entry name" value="Aminoglycoside_PTrfase"/>
</dbReference>
<evidence type="ECO:0000313" key="3">
    <source>
        <dbReference type="Proteomes" id="UP000305222"/>
    </source>
</evidence>
<feature type="domain" description="Protein kinase" evidence="1">
    <location>
        <begin position="1"/>
        <end position="84"/>
    </location>
</feature>
<sequence length="84" mass="10113">INDWYENEEYNFLKYIPKDETTIREIASDLLNSIKELQKSTSNYGFIHGDLWLENILVENNSNVTMIDFQDCEKHFYIFNRTIN</sequence>
<dbReference type="EMBL" id="SZON01003550">
    <property type="protein sequence ID" value="TKI79648.1"/>
    <property type="molecule type" value="Genomic_DNA"/>
</dbReference>
<dbReference type="PROSITE" id="PS50011">
    <property type="entry name" value="PROTEIN_KINASE_DOM"/>
    <property type="match status" value="1"/>
</dbReference>
<proteinExistence type="predicted"/>
<dbReference type="AlphaFoldDB" id="A0A4U2ZXK3"/>
<dbReference type="Pfam" id="PF01636">
    <property type="entry name" value="APH"/>
    <property type="match status" value="1"/>
</dbReference>